<keyword evidence="3" id="KW-1185">Reference proteome</keyword>
<feature type="compositionally biased region" description="Basic residues" evidence="1">
    <location>
        <begin position="28"/>
        <end position="47"/>
    </location>
</feature>
<accession>A0A7R9A1C3</accession>
<feature type="compositionally biased region" description="Basic and acidic residues" evidence="1">
    <location>
        <begin position="48"/>
        <end position="58"/>
    </location>
</feature>
<sequence>MDLPWVPESLVGFLDRVSRELEATLEKPRRKRRLAVKPKDNSRKKRWSQKERWREKGGRTGWESVEDAAWTSPEGDALAPFLLSPGRSFAFVAGATQDEVGVEGVGGRRDREDESRSPVVSMDELDVIVANELDRIQQETHYLEFGTGTMECLSPSVQASGSGGRDREDRFSQLSPSDAAAIPWTAGGGGGGRCPNPDPNPNPNANPGSSCSCDSGFSSPSPASSPDALPLALSKALQPWFQVQTPADWHY</sequence>
<evidence type="ECO:0000313" key="2">
    <source>
        <dbReference type="EMBL" id="CAD7244596.1"/>
    </source>
</evidence>
<gene>
    <name evidence="2" type="ORF">DSTB1V02_LOCUS4490</name>
</gene>
<reference evidence="2" key="1">
    <citation type="submission" date="2020-11" db="EMBL/GenBank/DDBJ databases">
        <authorList>
            <person name="Tran Van P."/>
        </authorList>
    </citation>
    <scope>NUCLEOTIDE SEQUENCE</scope>
</reference>
<organism evidence="2">
    <name type="scientific">Darwinula stevensoni</name>
    <dbReference type="NCBI Taxonomy" id="69355"/>
    <lineage>
        <taxon>Eukaryota</taxon>
        <taxon>Metazoa</taxon>
        <taxon>Ecdysozoa</taxon>
        <taxon>Arthropoda</taxon>
        <taxon>Crustacea</taxon>
        <taxon>Oligostraca</taxon>
        <taxon>Ostracoda</taxon>
        <taxon>Podocopa</taxon>
        <taxon>Podocopida</taxon>
        <taxon>Darwinulocopina</taxon>
        <taxon>Darwinuloidea</taxon>
        <taxon>Darwinulidae</taxon>
        <taxon>Darwinula</taxon>
    </lineage>
</organism>
<protein>
    <submittedName>
        <fullName evidence="2">Uncharacterized protein</fullName>
    </submittedName>
</protein>
<dbReference type="AlphaFoldDB" id="A0A7R9A1C3"/>
<feature type="compositionally biased region" description="Low complexity" evidence="1">
    <location>
        <begin position="205"/>
        <end position="229"/>
    </location>
</feature>
<evidence type="ECO:0000313" key="3">
    <source>
        <dbReference type="Proteomes" id="UP000677054"/>
    </source>
</evidence>
<dbReference type="EMBL" id="LR900185">
    <property type="protein sequence ID" value="CAD7244596.1"/>
    <property type="molecule type" value="Genomic_DNA"/>
</dbReference>
<evidence type="ECO:0000256" key="1">
    <source>
        <dbReference type="SAM" id="MobiDB-lite"/>
    </source>
</evidence>
<name>A0A7R9A1C3_9CRUS</name>
<proteinExistence type="predicted"/>
<feature type="region of interest" description="Disordered" evidence="1">
    <location>
        <begin position="154"/>
        <end position="229"/>
    </location>
</feature>
<dbReference type="Proteomes" id="UP000677054">
    <property type="component" value="Unassembled WGS sequence"/>
</dbReference>
<dbReference type="EMBL" id="CAJPEV010000668">
    <property type="protein sequence ID" value="CAG0887442.1"/>
    <property type="molecule type" value="Genomic_DNA"/>
</dbReference>
<feature type="region of interest" description="Disordered" evidence="1">
    <location>
        <begin position="27"/>
        <end position="64"/>
    </location>
</feature>